<feature type="coiled-coil region" evidence="1">
    <location>
        <begin position="594"/>
        <end position="636"/>
    </location>
</feature>
<feature type="region of interest" description="Disordered" evidence="2">
    <location>
        <begin position="908"/>
        <end position="968"/>
    </location>
</feature>
<evidence type="ECO:0000256" key="2">
    <source>
        <dbReference type="SAM" id="MobiDB-lite"/>
    </source>
</evidence>
<dbReference type="Proteomes" id="UP000654075">
    <property type="component" value="Unassembled WGS sequence"/>
</dbReference>
<feature type="compositionally biased region" description="Low complexity" evidence="2">
    <location>
        <begin position="1012"/>
        <end position="1028"/>
    </location>
</feature>
<comment type="caution">
    <text evidence="4">The sequence shown here is derived from an EMBL/GenBank/DDBJ whole genome shotgun (WGS) entry which is preliminary data.</text>
</comment>
<feature type="compositionally biased region" description="Low complexity" evidence="2">
    <location>
        <begin position="63"/>
        <end position="76"/>
    </location>
</feature>
<feature type="compositionally biased region" description="Low complexity" evidence="2">
    <location>
        <begin position="941"/>
        <end position="961"/>
    </location>
</feature>
<keyword evidence="5" id="KW-1185">Reference proteome</keyword>
<feature type="compositionally biased region" description="Polar residues" evidence="2">
    <location>
        <begin position="478"/>
        <end position="489"/>
    </location>
</feature>
<feature type="compositionally biased region" description="Polar residues" evidence="2">
    <location>
        <begin position="908"/>
        <end position="917"/>
    </location>
</feature>
<evidence type="ECO:0000313" key="5">
    <source>
        <dbReference type="Proteomes" id="UP000654075"/>
    </source>
</evidence>
<feature type="region of interest" description="Disordered" evidence="2">
    <location>
        <begin position="467"/>
        <end position="511"/>
    </location>
</feature>
<evidence type="ECO:0000313" key="4">
    <source>
        <dbReference type="EMBL" id="CAE8624759.1"/>
    </source>
</evidence>
<feature type="compositionally biased region" description="Low complexity" evidence="2">
    <location>
        <begin position="984"/>
        <end position="995"/>
    </location>
</feature>
<accession>A0A813GEW6</accession>
<dbReference type="InterPro" id="IPR001478">
    <property type="entry name" value="PDZ"/>
</dbReference>
<dbReference type="PROSITE" id="PS50106">
    <property type="entry name" value="PDZ"/>
    <property type="match status" value="1"/>
</dbReference>
<organism evidence="4 5">
    <name type="scientific">Polarella glacialis</name>
    <name type="common">Dinoflagellate</name>
    <dbReference type="NCBI Taxonomy" id="89957"/>
    <lineage>
        <taxon>Eukaryota</taxon>
        <taxon>Sar</taxon>
        <taxon>Alveolata</taxon>
        <taxon>Dinophyceae</taxon>
        <taxon>Suessiales</taxon>
        <taxon>Suessiaceae</taxon>
        <taxon>Polarella</taxon>
    </lineage>
</organism>
<keyword evidence="1" id="KW-0175">Coiled coil</keyword>
<gene>
    <name evidence="4" type="ORF">PGLA1383_LOCUS41863</name>
</gene>
<feature type="compositionally biased region" description="Basic and acidic residues" evidence="2">
    <location>
        <begin position="77"/>
        <end position="88"/>
    </location>
</feature>
<feature type="compositionally biased region" description="Basic and acidic residues" evidence="2">
    <location>
        <begin position="110"/>
        <end position="119"/>
    </location>
</feature>
<evidence type="ECO:0000256" key="1">
    <source>
        <dbReference type="SAM" id="Coils"/>
    </source>
</evidence>
<feature type="region of interest" description="Disordered" evidence="2">
    <location>
        <begin position="982"/>
        <end position="1029"/>
    </location>
</feature>
<feature type="region of interest" description="Disordered" evidence="2">
    <location>
        <begin position="59"/>
        <end position="126"/>
    </location>
</feature>
<proteinExistence type="predicted"/>
<feature type="domain" description="PDZ" evidence="3">
    <location>
        <begin position="245"/>
        <end position="329"/>
    </location>
</feature>
<evidence type="ECO:0000259" key="3">
    <source>
        <dbReference type="PROSITE" id="PS50106"/>
    </source>
</evidence>
<feature type="region of interest" description="Disordered" evidence="2">
    <location>
        <begin position="861"/>
        <end position="884"/>
    </location>
</feature>
<feature type="compositionally biased region" description="Polar residues" evidence="2">
    <location>
        <begin position="498"/>
        <end position="508"/>
    </location>
</feature>
<dbReference type="EMBL" id="CAJNNV010028480">
    <property type="protein sequence ID" value="CAE8624759.1"/>
    <property type="molecule type" value="Genomic_DNA"/>
</dbReference>
<feature type="compositionally biased region" description="Acidic residues" evidence="2">
    <location>
        <begin position="92"/>
        <end position="102"/>
    </location>
</feature>
<protein>
    <recommendedName>
        <fullName evidence="3">PDZ domain-containing protein</fullName>
    </recommendedName>
</protein>
<name>A0A813GEW6_POLGL</name>
<sequence>MYVAGKAEMNAPDGDKVTSAVNTLKLLKAGGAIARLKPHKVWRDRAKPKPLLLKTIPESPLAKPVVEIQPQEPQEPQEIKKEVEEKPSLEITVEEDAEEPEFEVVSPKRQRSELKHLSEEQDNEADSEVMAVLNDNLDEVPQETEEPEKDEKDDVVTDVAVVHEPPPLTAELLEKVSNLFDLDAQLAQLTADYDREDLADASIKQLEAALAEEQLQEASIPNAEPDLEVAIDQNFDVDSSCRRWEVVLEKRQQGEAFGFSYTNGKATFGKARCRPWLEDDGPEVLLINKVAETGLLHAWNEANPDGKVGGRDRIEGVNGRQTVKDMQQQLQNNNFVRIRLVRYPEHFQVSLDAAASASLGVKCVEDGHLPELHIKEIARSNRLEEHNVRNIQLGSWHLVVMPGMRITSVNGTRGTCEQLLKAIAAAGAGPMELFISRAERFMGNMALLKMKTAAMQAFKTTGFIHQSGAKTPAAGSGRSAQTWAPSRSLSPVGAASLPSRSVPTSPSAPQDEEALFQAAAAEASAQAMEEATHAAQAAEGAMAAARVAAMASEAAAAEAAAADEALEACRGRTTSEEEAAVARTERDLASARAVKEAALAIQAAEDAAAAAQTAALAAAEAEAVRAEEEEAAAAAAAAPMEPIFTQSASGFFSEVVETPPSTAREFGRPISPSTVVSSPPDTARLGAAAEAAEAANAARDAVFLFVDEEEKVYARAAQEHAAVRAAQEEAAAVPAAHMASAIAASETASQAADQAVAAAEAAEEEAAYARASEQDAASARAVEEADYAAQAAEEAMAAARAAEEAAAAARAAGERLAAATTDEEAAAAMAEMDLASARAVEQANLAIQAAEHAADAARSAGEAAAAVGDPSEVNYSPPETPTSVRGEASMYATFATAASMPPLRRASSISTVVSSPPGTGPPTARDDLIGYATASGSRWLPPRSSPTSTVVSSPPGTGPPTARDQAAGYPSAVVPRALPLQAGPTSTVVSTPPSTARWEGSPSGYPPPARTAPPSTAVSTPPRTPSSVKELLAGDGSQLREAAFSAGSSRSRAPPGSLESVNEASLFQASGGAAIRESGWSPAIRGQAPVSSMAATLRVFPSASPASSSSAAAARITMAQTHAGTSSANRGVSERDGCLVWEVTLEKMCAEDRFGFAHFDGHAEGLRARGLLASTSSSSSSSSSSTLVKNQAAEVLTIREIAASGLLAAWNQMHLGSEVRSNDRICEINGRSTVEQMQHELRTAMVCVTKVTRWPQLFALELRSATHPPTSQLGLRFERMPQDNELRITEVSPDGLLEAYNKAQAQVGRFHMVVTAGMCIRRANNANGDCGLLLTALGSSGRLVLEVRRAEQAVMPLSKSASRGGLSVSALGLSTLRR</sequence>
<reference evidence="4" key="1">
    <citation type="submission" date="2021-02" db="EMBL/GenBank/DDBJ databases">
        <authorList>
            <person name="Dougan E. K."/>
            <person name="Rhodes N."/>
            <person name="Thang M."/>
            <person name="Chan C."/>
        </authorList>
    </citation>
    <scope>NUCLEOTIDE SEQUENCE</scope>
</reference>